<dbReference type="SUPFAM" id="SSF52025">
    <property type="entry name" value="PA domain"/>
    <property type="match status" value="1"/>
</dbReference>
<feature type="signal peptide" evidence="1">
    <location>
        <begin position="1"/>
        <end position="30"/>
    </location>
</feature>
<proteinExistence type="predicted"/>
<dbReference type="InterPro" id="IPR045175">
    <property type="entry name" value="M28_fam"/>
</dbReference>
<dbReference type="InterPro" id="IPR007484">
    <property type="entry name" value="Peptidase_M28"/>
</dbReference>
<dbReference type="Gene3D" id="3.40.630.10">
    <property type="entry name" value="Zn peptidases"/>
    <property type="match status" value="1"/>
</dbReference>
<dbReference type="PANTHER" id="PTHR12147">
    <property type="entry name" value="METALLOPEPTIDASE M28 FAMILY MEMBER"/>
    <property type="match status" value="1"/>
</dbReference>
<protein>
    <submittedName>
        <fullName evidence="3">M28 family peptidase</fullName>
    </submittedName>
</protein>
<organism evidence="3 4">
    <name type="scientific">Chryseolinea soli</name>
    <dbReference type="NCBI Taxonomy" id="2321403"/>
    <lineage>
        <taxon>Bacteria</taxon>
        <taxon>Pseudomonadati</taxon>
        <taxon>Bacteroidota</taxon>
        <taxon>Cytophagia</taxon>
        <taxon>Cytophagales</taxon>
        <taxon>Fulvivirgaceae</taxon>
        <taxon>Chryseolinea</taxon>
    </lineage>
</organism>
<dbReference type="PANTHER" id="PTHR12147:SF26">
    <property type="entry name" value="PEPTIDASE M28 DOMAIN-CONTAINING PROTEIN"/>
    <property type="match status" value="1"/>
</dbReference>
<dbReference type="Pfam" id="PF04389">
    <property type="entry name" value="Peptidase_M28"/>
    <property type="match status" value="1"/>
</dbReference>
<dbReference type="KEGG" id="chk:D4L85_28805"/>
<dbReference type="AlphaFoldDB" id="A0A385SRC1"/>
<evidence type="ECO:0000259" key="2">
    <source>
        <dbReference type="Pfam" id="PF04389"/>
    </source>
</evidence>
<feature type="chain" id="PRO_5017388664" evidence="1">
    <location>
        <begin position="31"/>
        <end position="505"/>
    </location>
</feature>
<gene>
    <name evidence="3" type="ORF">D4L85_28805</name>
</gene>
<dbReference type="Gene3D" id="3.50.30.30">
    <property type="match status" value="1"/>
</dbReference>
<evidence type="ECO:0000313" key="4">
    <source>
        <dbReference type="Proteomes" id="UP000266183"/>
    </source>
</evidence>
<reference evidence="4" key="1">
    <citation type="submission" date="2018-09" db="EMBL/GenBank/DDBJ databases">
        <title>Chryseolinea sp. KIS68-18 isolated from soil.</title>
        <authorList>
            <person name="Weon H.-Y."/>
            <person name="Kwon S.-W."/>
            <person name="Lee S.A."/>
        </authorList>
    </citation>
    <scope>NUCLEOTIDE SEQUENCE [LARGE SCALE GENOMIC DNA]</scope>
    <source>
        <strain evidence="4">KIS68-18</strain>
    </source>
</reference>
<evidence type="ECO:0000256" key="1">
    <source>
        <dbReference type="SAM" id="SignalP"/>
    </source>
</evidence>
<keyword evidence="4" id="KW-1185">Reference proteome</keyword>
<keyword evidence="1" id="KW-0732">Signal</keyword>
<dbReference type="SUPFAM" id="SSF53187">
    <property type="entry name" value="Zn-dependent exopeptidases"/>
    <property type="match status" value="1"/>
</dbReference>
<accession>A0A385SRC1</accession>
<dbReference type="GO" id="GO:0006508">
    <property type="term" value="P:proteolysis"/>
    <property type="evidence" value="ECO:0007669"/>
    <property type="project" value="InterPro"/>
</dbReference>
<dbReference type="EMBL" id="CP032382">
    <property type="protein sequence ID" value="AYB34333.1"/>
    <property type="molecule type" value="Genomic_DNA"/>
</dbReference>
<dbReference type="GO" id="GO:0008235">
    <property type="term" value="F:metalloexopeptidase activity"/>
    <property type="evidence" value="ECO:0007669"/>
    <property type="project" value="InterPro"/>
</dbReference>
<dbReference type="Proteomes" id="UP000266183">
    <property type="component" value="Chromosome"/>
</dbReference>
<feature type="domain" description="Peptidase M28" evidence="2">
    <location>
        <begin position="268"/>
        <end position="472"/>
    </location>
</feature>
<sequence length="505" mass="54891">MTHKKITALMCFKNSLLLLTCMALAGSSFAQKKIQRHIEKIVTAPDALAHLTFLAADEMRGRNTGSPEIDIAANYLKTQFIQNGIAPVEGNNNGYFQDFPMEKIIPPVAGSLTLAGTVFAWKDDLVQLNGVGANLQGDVVFVGYGKPQDFETYDVRGKIVVALAGSPETVRPLRALLRESPPKNKLAAAHGALALVEVMALPGMPWAAVQSYFSADRIVLKNDPSQPLPHVVLRNSESPALKAFLESRHAQGTLEVKGIRSKAIRGRNVAGIIRGTDATLGQQWVVVSAHYDHVGVKHNDTPDSIYNGARDNAIGTVALLEAARFLGQHPPKRSVLFVAFTAEEKGLLGSEWYVNHPLMPLEKMVFDLNCDGGGYNDTSIATVVALNRTSVDKQMQEACAAFGLGLGGDPAPEQTLYDRSDNASFAIKGVPAANLSPGVKTFDEGLMKYYHQPPDEVGSLDMTYLEKFFRAFVLTTFRIADDKVLPVWIKGDKYEEAGKKLYGAH</sequence>
<evidence type="ECO:0000313" key="3">
    <source>
        <dbReference type="EMBL" id="AYB34333.1"/>
    </source>
</evidence>
<name>A0A385SRC1_9BACT</name>
<dbReference type="InterPro" id="IPR046450">
    <property type="entry name" value="PA_dom_sf"/>
</dbReference>